<sequence>MSSKARTFITAFLRGLSDKLFTAGGKEELSPYVRYHRSRPQGGTLSVTDLTGPLWCEVQFDYGLRKKHSKNGPDDSGPVTITTATSKTIFVDQEVVAVKERVMRRGRSVHKALEREIHPRVDRVKTATEEERWALRLVNLISSMLSLLDTGRCREMQVFGVYDAQLIVGIIDEVERKSHPEGLSRESLVEKSQSKRFKLHLSDTKTRQRHTLPPVDDMFPGQMQLMLYHKLVKDLLVTDFRPFWRDMGLDLNRPLSQQFSDSAGLSTLLPGARKLDSLNDLWLAWRDVVDMLDVVDVDVTLTVVYRTRPRRRTDKKLDIREHETSVDPERGTTVEDFLSGFPEKEFRFTNSWRDWNNTDSRINVSQPAEEEIKEDSNTEELSEEGHLGELAKSTVIGKETFQMDTRKLDTHLKSILDWWHGRRPPKGVEPPLMRRCGSCEYREGCEWLEEQVVTQ</sequence>
<evidence type="ECO:0000313" key="3">
    <source>
        <dbReference type="Proteomes" id="UP000813824"/>
    </source>
</evidence>
<dbReference type="AlphaFoldDB" id="A0A8K0URG3"/>
<proteinExistence type="inferred from homology"/>
<keyword evidence="3" id="KW-1185">Reference proteome</keyword>
<organism evidence="2 3">
    <name type="scientific">Cristinia sonorae</name>
    <dbReference type="NCBI Taxonomy" id="1940300"/>
    <lineage>
        <taxon>Eukaryota</taxon>
        <taxon>Fungi</taxon>
        <taxon>Dikarya</taxon>
        <taxon>Basidiomycota</taxon>
        <taxon>Agaricomycotina</taxon>
        <taxon>Agaricomycetes</taxon>
        <taxon>Agaricomycetidae</taxon>
        <taxon>Agaricales</taxon>
        <taxon>Pleurotineae</taxon>
        <taxon>Stephanosporaceae</taxon>
        <taxon>Cristinia</taxon>
    </lineage>
</organism>
<dbReference type="InterPro" id="IPR019190">
    <property type="entry name" value="EXOV"/>
</dbReference>
<dbReference type="GO" id="GO:0005739">
    <property type="term" value="C:mitochondrion"/>
    <property type="evidence" value="ECO:0007669"/>
    <property type="project" value="TreeGrafter"/>
</dbReference>
<gene>
    <name evidence="2" type="ORF">BXZ70DRAFT_103112</name>
</gene>
<keyword evidence="2" id="KW-0540">Nuclease</keyword>
<dbReference type="OrthoDB" id="354769at2759"/>
<name>A0A8K0URG3_9AGAR</name>
<dbReference type="GO" id="GO:0005634">
    <property type="term" value="C:nucleus"/>
    <property type="evidence" value="ECO:0007669"/>
    <property type="project" value="TreeGrafter"/>
</dbReference>
<dbReference type="PANTHER" id="PTHR14464">
    <property type="entry name" value="EXONUCLEASE V"/>
    <property type="match status" value="1"/>
</dbReference>
<reference evidence="2" key="1">
    <citation type="journal article" date="2021" name="New Phytol.">
        <title>Evolutionary innovations through gain and loss of genes in the ectomycorrhizal Boletales.</title>
        <authorList>
            <person name="Wu G."/>
            <person name="Miyauchi S."/>
            <person name="Morin E."/>
            <person name="Kuo A."/>
            <person name="Drula E."/>
            <person name="Varga T."/>
            <person name="Kohler A."/>
            <person name="Feng B."/>
            <person name="Cao Y."/>
            <person name="Lipzen A."/>
            <person name="Daum C."/>
            <person name="Hundley H."/>
            <person name="Pangilinan J."/>
            <person name="Johnson J."/>
            <person name="Barry K."/>
            <person name="LaButti K."/>
            <person name="Ng V."/>
            <person name="Ahrendt S."/>
            <person name="Min B."/>
            <person name="Choi I.G."/>
            <person name="Park H."/>
            <person name="Plett J.M."/>
            <person name="Magnuson J."/>
            <person name="Spatafora J.W."/>
            <person name="Nagy L.G."/>
            <person name="Henrissat B."/>
            <person name="Grigoriev I.V."/>
            <person name="Yang Z.L."/>
            <person name="Xu J."/>
            <person name="Martin F.M."/>
        </authorList>
    </citation>
    <scope>NUCLEOTIDE SEQUENCE</scope>
    <source>
        <strain evidence="2">KKN 215</strain>
    </source>
</reference>
<dbReference type="EMBL" id="JAEVFJ010000012">
    <property type="protein sequence ID" value="KAH8101582.1"/>
    <property type="molecule type" value="Genomic_DNA"/>
</dbReference>
<accession>A0A8K0URG3</accession>
<evidence type="ECO:0000313" key="2">
    <source>
        <dbReference type="EMBL" id="KAH8101582.1"/>
    </source>
</evidence>
<comment type="caution">
    <text evidence="2">The sequence shown here is derived from an EMBL/GenBank/DDBJ whole genome shotgun (WGS) entry which is preliminary data.</text>
</comment>
<dbReference type="Proteomes" id="UP000813824">
    <property type="component" value="Unassembled WGS sequence"/>
</dbReference>
<protein>
    <submittedName>
        <fullName evidence="2">Exonuclease V a 5' deoxyribonuclease-domain-containing protein</fullName>
    </submittedName>
</protein>
<keyword evidence="2" id="KW-0269">Exonuclease</keyword>
<comment type="similarity">
    <text evidence="1">Belongs to the EXO5 family.</text>
</comment>
<dbReference type="GO" id="GO:0036297">
    <property type="term" value="P:interstrand cross-link repair"/>
    <property type="evidence" value="ECO:0007669"/>
    <property type="project" value="TreeGrafter"/>
</dbReference>
<evidence type="ECO:0000256" key="1">
    <source>
        <dbReference type="ARBA" id="ARBA00009797"/>
    </source>
</evidence>
<keyword evidence="2" id="KW-0378">Hydrolase</keyword>
<dbReference type="Pfam" id="PF09810">
    <property type="entry name" value="Exo5"/>
    <property type="match status" value="1"/>
</dbReference>
<dbReference type="GO" id="GO:0045145">
    <property type="term" value="F:single-stranded DNA 5'-3' DNA exonuclease activity"/>
    <property type="evidence" value="ECO:0007669"/>
    <property type="project" value="InterPro"/>
</dbReference>
<dbReference type="PANTHER" id="PTHR14464:SF4">
    <property type="entry name" value="EXONUCLEASE V"/>
    <property type="match status" value="1"/>
</dbReference>